<dbReference type="STRING" id="415015.SAMN05660462_01608"/>
<dbReference type="OrthoDB" id="9810449at2"/>
<dbReference type="InterPro" id="IPR036412">
    <property type="entry name" value="HAD-like_sf"/>
</dbReference>
<dbReference type="PROSITE" id="PS01228">
    <property type="entry name" value="COF_1"/>
    <property type="match status" value="1"/>
</dbReference>
<evidence type="ECO:0000256" key="1">
    <source>
        <dbReference type="PIRNR" id="PIRNR000915"/>
    </source>
</evidence>
<dbReference type="PANTHER" id="PTHR19288">
    <property type="entry name" value="4-NITROPHENYLPHOSPHATASE-RELATED"/>
    <property type="match status" value="1"/>
</dbReference>
<evidence type="ECO:0000313" key="6">
    <source>
        <dbReference type="Proteomes" id="UP000198625"/>
    </source>
</evidence>
<dbReference type="NCBIfam" id="TIGR01460">
    <property type="entry name" value="HAD-SF-IIA"/>
    <property type="match status" value="1"/>
</dbReference>
<reference evidence="6" key="1">
    <citation type="submission" date="2016-10" db="EMBL/GenBank/DDBJ databases">
        <authorList>
            <person name="Varghese N."/>
            <person name="Submissions S."/>
        </authorList>
    </citation>
    <scope>NUCLEOTIDE SEQUENCE [LARGE SCALE GENOMIC DNA]</scope>
    <source>
        <strain evidence="6">DSM 21650</strain>
    </source>
</reference>
<dbReference type="RefSeq" id="WP_091729622.1">
    <property type="nucleotide sequence ID" value="NZ_FNQE01000016.1"/>
</dbReference>
<comment type="function">
    <text evidence="1">Catalyzes the dephosphorylation of 2-6 carbon acid sugars in vitro.</text>
</comment>
<evidence type="ECO:0000256" key="3">
    <source>
        <dbReference type="PIRSR" id="PIRSR000915-2"/>
    </source>
</evidence>
<feature type="binding site" evidence="4">
    <location>
        <position position="213"/>
    </location>
    <ligand>
        <name>Mg(2+)</name>
        <dbReference type="ChEBI" id="CHEBI:18420"/>
    </ligand>
</feature>
<feature type="binding site" evidence="4">
    <location>
        <position position="15"/>
    </location>
    <ligand>
        <name>Mg(2+)</name>
        <dbReference type="ChEBI" id="CHEBI:18420"/>
    </ligand>
</feature>
<organism evidence="5 6">
    <name type="scientific">Proteiniborus ethanoligenes</name>
    <dbReference type="NCBI Taxonomy" id="415015"/>
    <lineage>
        <taxon>Bacteria</taxon>
        <taxon>Bacillati</taxon>
        <taxon>Bacillota</taxon>
        <taxon>Clostridia</taxon>
        <taxon>Eubacteriales</taxon>
        <taxon>Proteiniborus</taxon>
    </lineage>
</organism>
<comment type="similarity">
    <text evidence="1">Belongs to the HAD-like hydrolase superfamily. NagD family.</text>
</comment>
<dbReference type="Proteomes" id="UP000198625">
    <property type="component" value="Unassembled WGS sequence"/>
</dbReference>
<dbReference type="GO" id="GO:0046872">
    <property type="term" value="F:metal ion binding"/>
    <property type="evidence" value="ECO:0007669"/>
    <property type="project" value="UniProtKB-KW"/>
</dbReference>
<sequence>METLKGKTVFLLDMDGTIYLGDELIDGSKRFLETINQKGKRYIFLTNNSSKNKETYVDKLNNLGIQASAEEVFTSGEATTMYLKKQKEGAKIFLLGTEALEEEFIREGFILEKERHKNIDYVVLGFDTTLTYEKLWAACEYISEGVEYIATHPDFNCPLPNDKFMPDAGAMAAFIEASTGKTPKVIGKPNKEVVESIALKYGLNKEDMVMVGDRLYTDIKTGENAGIASVLVYSGETKEEDYKNSEIRADYVFNSVKDMIELL</sequence>
<keyword evidence="6" id="KW-1185">Reference proteome</keyword>
<evidence type="ECO:0000256" key="4">
    <source>
        <dbReference type="PIRSR" id="PIRSR000915-3"/>
    </source>
</evidence>
<dbReference type="AlphaFoldDB" id="A0A1H3PRS4"/>
<dbReference type="Gene3D" id="3.40.50.1000">
    <property type="entry name" value="HAD superfamily/HAD-like"/>
    <property type="match status" value="2"/>
</dbReference>
<dbReference type="Pfam" id="PF13242">
    <property type="entry name" value="Hydrolase_like"/>
    <property type="match status" value="1"/>
</dbReference>
<feature type="active site" description="Nucleophile" evidence="2">
    <location>
        <position position="13"/>
    </location>
</feature>
<dbReference type="SUPFAM" id="SSF56784">
    <property type="entry name" value="HAD-like"/>
    <property type="match status" value="1"/>
</dbReference>
<dbReference type="PIRSF" id="PIRSF000915">
    <property type="entry name" value="PGP-type_phosphatase"/>
    <property type="match status" value="1"/>
</dbReference>
<gene>
    <name evidence="5" type="ORF">SAMN05660462_01608</name>
</gene>
<dbReference type="SFLD" id="SFLDG01139">
    <property type="entry name" value="C2.A:_Pyridoxal_Phosphate_Phos"/>
    <property type="match status" value="1"/>
</dbReference>
<dbReference type="PANTHER" id="PTHR19288:SF46">
    <property type="entry name" value="HALOACID DEHALOGENASE-LIKE HYDROLASE DOMAIN-CONTAINING PROTEIN 2"/>
    <property type="match status" value="1"/>
</dbReference>
<dbReference type="EMBL" id="FNQE01000016">
    <property type="protein sequence ID" value="SDZ03807.1"/>
    <property type="molecule type" value="Genomic_DNA"/>
</dbReference>
<evidence type="ECO:0000256" key="2">
    <source>
        <dbReference type="PIRSR" id="PIRSR000915-1"/>
    </source>
</evidence>
<feature type="binding site" evidence="4">
    <location>
        <position position="13"/>
    </location>
    <ligand>
        <name>Mg(2+)</name>
        <dbReference type="ChEBI" id="CHEBI:18420"/>
    </ligand>
</feature>
<proteinExistence type="inferred from homology"/>
<dbReference type="SFLD" id="SFLDS00003">
    <property type="entry name" value="Haloacid_Dehalogenase"/>
    <property type="match status" value="1"/>
</dbReference>
<feature type="active site" description="Proton donor" evidence="2">
    <location>
        <position position="15"/>
    </location>
</feature>
<dbReference type="InterPro" id="IPR006357">
    <property type="entry name" value="HAD-SF_hydro_IIA"/>
</dbReference>
<dbReference type="InterPro" id="IPR023214">
    <property type="entry name" value="HAD_sf"/>
</dbReference>
<keyword evidence="5" id="KW-0378">Hydrolase</keyword>
<accession>A0A1H3PRS4</accession>
<keyword evidence="1 4" id="KW-0460">Magnesium</keyword>
<dbReference type="EC" id="3.1.3.-" evidence="1"/>
<dbReference type="Pfam" id="PF13344">
    <property type="entry name" value="Hydrolase_6"/>
    <property type="match status" value="1"/>
</dbReference>
<keyword evidence="1 4" id="KW-0479">Metal-binding</keyword>
<comment type="cofactor">
    <cofactor evidence="4">
        <name>Mg(2+)</name>
        <dbReference type="ChEBI" id="CHEBI:18420"/>
    </cofactor>
    <text evidence="4">Divalent metal ions. Mg(2+) is the most effective.</text>
</comment>
<protein>
    <recommendedName>
        <fullName evidence="1">Acid sugar phosphatase</fullName>
        <ecNumber evidence="1">3.1.3.-</ecNumber>
    </recommendedName>
</protein>
<feature type="binding site" evidence="3">
    <location>
        <position position="188"/>
    </location>
    <ligand>
        <name>substrate</name>
    </ligand>
</feature>
<name>A0A1H3PRS4_9FIRM</name>
<dbReference type="GO" id="GO:0016791">
    <property type="term" value="F:phosphatase activity"/>
    <property type="evidence" value="ECO:0007669"/>
    <property type="project" value="TreeGrafter"/>
</dbReference>
<dbReference type="GO" id="GO:0005737">
    <property type="term" value="C:cytoplasm"/>
    <property type="evidence" value="ECO:0007669"/>
    <property type="project" value="TreeGrafter"/>
</dbReference>
<evidence type="ECO:0000313" key="5">
    <source>
        <dbReference type="EMBL" id="SDZ03807.1"/>
    </source>
</evidence>